<accession>A0AAN8ZD46</accession>
<dbReference type="Proteomes" id="UP001370490">
    <property type="component" value="Unassembled WGS sequence"/>
</dbReference>
<name>A0AAN8ZD46_9MAGN</name>
<reference evidence="1 2" key="1">
    <citation type="submission" date="2023-12" db="EMBL/GenBank/DDBJ databases">
        <title>A high-quality genome assembly for Dillenia turbinata (Dilleniales).</title>
        <authorList>
            <person name="Chanderbali A."/>
        </authorList>
    </citation>
    <scope>NUCLEOTIDE SEQUENCE [LARGE SCALE GENOMIC DNA]</scope>
    <source>
        <strain evidence="1">LSX21</strain>
        <tissue evidence="1">Leaf</tissue>
    </source>
</reference>
<comment type="caution">
    <text evidence="1">The sequence shown here is derived from an EMBL/GenBank/DDBJ whole genome shotgun (WGS) entry which is preliminary data.</text>
</comment>
<evidence type="ECO:0000313" key="2">
    <source>
        <dbReference type="Proteomes" id="UP001370490"/>
    </source>
</evidence>
<keyword evidence="2" id="KW-1185">Reference proteome</keyword>
<protein>
    <submittedName>
        <fullName evidence="1">Uncharacterized protein</fullName>
    </submittedName>
</protein>
<proteinExistence type="predicted"/>
<evidence type="ECO:0000313" key="1">
    <source>
        <dbReference type="EMBL" id="KAK6933751.1"/>
    </source>
</evidence>
<sequence length="115" mass="12853">MNQMLEWEFADEKPCALLVLSDFSESNGSGMEIVELLDSSGGQNRLASGFGGSLLPGGPSSWWTCERFACLRFKRANLDRWIRRLSMTVNGANEEAQITGCDPWLWIFDSTSHMS</sequence>
<organism evidence="1 2">
    <name type="scientific">Dillenia turbinata</name>
    <dbReference type="NCBI Taxonomy" id="194707"/>
    <lineage>
        <taxon>Eukaryota</taxon>
        <taxon>Viridiplantae</taxon>
        <taxon>Streptophyta</taxon>
        <taxon>Embryophyta</taxon>
        <taxon>Tracheophyta</taxon>
        <taxon>Spermatophyta</taxon>
        <taxon>Magnoliopsida</taxon>
        <taxon>eudicotyledons</taxon>
        <taxon>Gunneridae</taxon>
        <taxon>Pentapetalae</taxon>
        <taxon>Dilleniales</taxon>
        <taxon>Dilleniaceae</taxon>
        <taxon>Dillenia</taxon>
    </lineage>
</organism>
<gene>
    <name evidence="1" type="ORF">RJ641_036645</name>
</gene>
<dbReference type="EMBL" id="JBAMMX010000009">
    <property type="protein sequence ID" value="KAK6933751.1"/>
    <property type="molecule type" value="Genomic_DNA"/>
</dbReference>
<dbReference type="AlphaFoldDB" id="A0AAN8ZD46"/>